<accession>A0ABZ2JUN3</accession>
<keyword evidence="2" id="KW-1185">Reference proteome</keyword>
<dbReference type="Proteomes" id="UP001379533">
    <property type="component" value="Chromosome"/>
</dbReference>
<dbReference type="EMBL" id="CP089982">
    <property type="protein sequence ID" value="WXA90086.1"/>
    <property type="molecule type" value="Genomic_DNA"/>
</dbReference>
<name>A0ABZ2JUN3_9BACT</name>
<protein>
    <submittedName>
        <fullName evidence="1">Uncharacterized protein</fullName>
    </submittedName>
</protein>
<dbReference type="RefSeq" id="WP_394840698.1">
    <property type="nucleotide sequence ID" value="NZ_CP089982.1"/>
</dbReference>
<evidence type="ECO:0000313" key="1">
    <source>
        <dbReference type="EMBL" id="WXA90086.1"/>
    </source>
</evidence>
<gene>
    <name evidence="1" type="ORF">LZC95_26950</name>
</gene>
<evidence type="ECO:0000313" key="2">
    <source>
        <dbReference type="Proteomes" id="UP001379533"/>
    </source>
</evidence>
<organism evidence="1 2">
    <name type="scientific">Pendulispora brunnea</name>
    <dbReference type="NCBI Taxonomy" id="2905690"/>
    <lineage>
        <taxon>Bacteria</taxon>
        <taxon>Pseudomonadati</taxon>
        <taxon>Myxococcota</taxon>
        <taxon>Myxococcia</taxon>
        <taxon>Myxococcales</taxon>
        <taxon>Sorangiineae</taxon>
        <taxon>Pendulisporaceae</taxon>
        <taxon>Pendulispora</taxon>
    </lineage>
</organism>
<sequence>MDIRAFVVLVAALCASCAQPPRDAVRGQDSFAALEADTEMACARSHRRDAGMWTQLMFFTRTWRDLALRADRRDPGAWEEIGNLIERNRHHVDHTSCTDETLSAIRGTAARLRGAH</sequence>
<reference evidence="1 2" key="1">
    <citation type="submission" date="2021-12" db="EMBL/GenBank/DDBJ databases">
        <title>Discovery of the Pendulisporaceae a myxobacterial family with distinct sporulation behavior and unique specialized metabolism.</title>
        <authorList>
            <person name="Garcia R."/>
            <person name="Popoff A."/>
            <person name="Bader C.D."/>
            <person name="Loehr J."/>
            <person name="Walesch S."/>
            <person name="Walt C."/>
            <person name="Boldt J."/>
            <person name="Bunk B."/>
            <person name="Haeckl F.J.F.P.J."/>
            <person name="Gunesch A.P."/>
            <person name="Birkelbach J."/>
            <person name="Nuebel U."/>
            <person name="Pietschmann T."/>
            <person name="Bach T."/>
            <person name="Mueller R."/>
        </authorList>
    </citation>
    <scope>NUCLEOTIDE SEQUENCE [LARGE SCALE GENOMIC DNA]</scope>
    <source>
        <strain evidence="1 2">MSr12523</strain>
    </source>
</reference>
<proteinExistence type="predicted"/>